<dbReference type="InterPro" id="IPR010380">
    <property type="entry name" value="DUF975"/>
</dbReference>
<evidence type="ECO:0000313" key="2">
    <source>
        <dbReference type="EMBL" id="MCU6744652.1"/>
    </source>
</evidence>
<dbReference type="Pfam" id="PF06161">
    <property type="entry name" value="DUF975"/>
    <property type="match status" value="1"/>
</dbReference>
<organism evidence="2 3">
    <name type="scientific">Suilimivivens aceti</name>
    <dbReference type="NCBI Taxonomy" id="2981774"/>
    <lineage>
        <taxon>Bacteria</taxon>
        <taxon>Bacillati</taxon>
        <taxon>Bacillota</taxon>
        <taxon>Clostridia</taxon>
        <taxon>Lachnospirales</taxon>
        <taxon>Lachnospiraceae</taxon>
        <taxon>Suilimivivens</taxon>
    </lineage>
</organism>
<dbReference type="RefSeq" id="WP_262574735.1">
    <property type="nucleotide sequence ID" value="NZ_JAOQKJ010000006.1"/>
</dbReference>
<accession>A0ABT2T381</accession>
<dbReference type="Proteomes" id="UP001652432">
    <property type="component" value="Unassembled WGS sequence"/>
</dbReference>
<gene>
    <name evidence="2" type="ORF">OCV77_09100</name>
</gene>
<comment type="caution">
    <text evidence="2">The sequence shown here is derived from an EMBL/GenBank/DDBJ whole genome shotgun (WGS) entry which is preliminary data.</text>
</comment>
<keyword evidence="3" id="KW-1185">Reference proteome</keyword>
<feature type="transmembrane region" description="Helical" evidence="1">
    <location>
        <begin position="64"/>
        <end position="85"/>
    </location>
</feature>
<keyword evidence="1" id="KW-1133">Transmembrane helix</keyword>
<feature type="transmembrane region" description="Helical" evidence="1">
    <location>
        <begin position="198"/>
        <end position="218"/>
    </location>
</feature>
<reference evidence="2 3" key="1">
    <citation type="journal article" date="2021" name="ISME Commun">
        <title>Automated analysis of genomic sequences facilitates high-throughput and comprehensive description of bacteria.</title>
        <authorList>
            <person name="Hitch T.C.A."/>
        </authorList>
    </citation>
    <scope>NUCLEOTIDE SEQUENCE [LARGE SCALE GENOMIC DNA]</scope>
    <source>
        <strain evidence="2 3">Sanger_18</strain>
    </source>
</reference>
<name>A0ABT2T381_9FIRM</name>
<dbReference type="EMBL" id="JAOQKJ010000006">
    <property type="protein sequence ID" value="MCU6744652.1"/>
    <property type="molecule type" value="Genomic_DNA"/>
</dbReference>
<keyword evidence="1" id="KW-0812">Transmembrane</keyword>
<evidence type="ECO:0000256" key="1">
    <source>
        <dbReference type="SAM" id="Phobius"/>
    </source>
</evidence>
<protein>
    <submittedName>
        <fullName evidence="2">DUF975 family protein</fullName>
    </submittedName>
</protein>
<sequence>MWSRADLKSRAKEILKVNYWKTVLISLIFMFVSGSGSSSGATSSTSNSSADFSDLQDTLSSPGNLQALLVGLSIALVVVFIMWIITSLLKVFVFNPLLVGCQRYFIRCGKQPTSLSDVAFVFSSSYLNVVKIMFFRDLFTALWSLLLIIPGIIKDYEYRMIPYLLAEDPSISKDDAFAATKQMMDGDKWNTFVLDLSFIGWAFLGALTCCILNIFYVAPYQNLTNAQLFYALKNKISWQDSSQNPYQDQNQNPYL</sequence>
<dbReference type="PANTHER" id="PTHR40076:SF1">
    <property type="entry name" value="MEMBRANE PROTEIN"/>
    <property type="match status" value="1"/>
</dbReference>
<proteinExistence type="predicted"/>
<feature type="transmembrane region" description="Helical" evidence="1">
    <location>
        <begin position="134"/>
        <end position="153"/>
    </location>
</feature>
<evidence type="ECO:0000313" key="3">
    <source>
        <dbReference type="Proteomes" id="UP001652432"/>
    </source>
</evidence>
<dbReference type="PANTHER" id="PTHR40076">
    <property type="entry name" value="MEMBRANE PROTEIN-RELATED"/>
    <property type="match status" value="1"/>
</dbReference>
<keyword evidence="1" id="KW-0472">Membrane</keyword>